<sequence>MTTKELLGLAMLALVMSQTARAADPCSSSTGQPGIILFPIVGPVTVDPSVAVGTTLVRPATPLSATPPVTITCAAQGTTKVSLQWAGSGPYLGNNIYATSVPGVGVRLFWDGGTTVPFATTGPASFESASSWTGTISMAVVKTGSITRGGSITGEVAKLTYPTLGGFQIGSIRINGSIEINPGRPTCAVTTQSVSVRLGNVSKDKFKGVGSTSQGEPFNIGLNCAGGITGITTAISVTLTDPTNPDNRSNTLSLSPASTASGVGIQILKGATVLSYGPDSNTPGTQNQWSAGSSGNGLFDVPLIGRYVQTSPTIKPGSASGRATFTLSYQ</sequence>
<reference evidence="5 6" key="1">
    <citation type="submission" date="2019-10" db="EMBL/GenBank/DDBJ databases">
        <title>Complete genome sequence of Variovorax paradoxus 5C-2.</title>
        <authorList>
            <person name="Gogoleva N.E."/>
            <person name="Balkin A.S."/>
        </authorList>
    </citation>
    <scope>NUCLEOTIDE SEQUENCE [LARGE SCALE GENOMIC DNA]</scope>
    <source>
        <strain evidence="5 6">5C-2</strain>
    </source>
</reference>
<dbReference type="Pfam" id="PF00419">
    <property type="entry name" value="Fimbrial"/>
    <property type="match status" value="1"/>
</dbReference>
<dbReference type="InterPro" id="IPR050263">
    <property type="entry name" value="Bact_Fimbrial_Adh_Pro"/>
</dbReference>
<gene>
    <name evidence="5" type="ORF">GFK26_27810</name>
</gene>
<evidence type="ECO:0000259" key="4">
    <source>
        <dbReference type="Pfam" id="PF22003"/>
    </source>
</evidence>
<keyword evidence="1 2" id="KW-0732">Signal</keyword>
<dbReference type="GO" id="GO:0009289">
    <property type="term" value="C:pilus"/>
    <property type="evidence" value="ECO:0007669"/>
    <property type="project" value="InterPro"/>
</dbReference>
<name>A0A5Q0M9X7_VARPD</name>
<dbReference type="InterPro" id="IPR000259">
    <property type="entry name" value="Adhesion_dom_fimbrial"/>
</dbReference>
<dbReference type="InterPro" id="IPR054160">
    <property type="entry name" value="MrkD_recept-bd"/>
</dbReference>
<feature type="signal peptide" evidence="2">
    <location>
        <begin position="1"/>
        <end position="22"/>
    </location>
</feature>
<evidence type="ECO:0000313" key="5">
    <source>
        <dbReference type="EMBL" id="QFZ86296.1"/>
    </source>
</evidence>
<feature type="domain" description="Fimbrial-type adhesion" evidence="3">
    <location>
        <begin position="183"/>
        <end position="330"/>
    </location>
</feature>
<proteinExistence type="predicted"/>
<accession>A0A5Q0M9X7</accession>
<dbReference type="Pfam" id="PF22003">
    <property type="entry name" value="MrkDrd"/>
    <property type="match status" value="1"/>
</dbReference>
<dbReference type="PANTHER" id="PTHR33420">
    <property type="entry name" value="FIMBRIAL SUBUNIT ELFA-RELATED"/>
    <property type="match status" value="1"/>
</dbReference>
<evidence type="ECO:0000313" key="6">
    <source>
        <dbReference type="Proteomes" id="UP000326780"/>
    </source>
</evidence>
<dbReference type="InterPro" id="IPR036937">
    <property type="entry name" value="Adhesion_dom_fimbrial_sf"/>
</dbReference>
<organism evidence="5 6">
    <name type="scientific">Variovorax paradoxus</name>
    <dbReference type="NCBI Taxonomy" id="34073"/>
    <lineage>
        <taxon>Bacteria</taxon>
        <taxon>Pseudomonadati</taxon>
        <taxon>Pseudomonadota</taxon>
        <taxon>Betaproteobacteria</taxon>
        <taxon>Burkholderiales</taxon>
        <taxon>Comamonadaceae</taxon>
        <taxon>Variovorax</taxon>
    </lineage>
</organism>
<dbReference type="EMBL" id="CP045644">
    <property type="protein sequence ID" value="QFZ86296.1"/>
    <property type="molecule type" value="Genomic_DNA"/>
</dbReference>
<dbReference type="RefSeq" id="WP_153284795.1">
    <property type="nucleotide sequence ID" value="NZ_CP045644.1"/>
</dbReference>
<dbReference type="Proteomes" id="UP000326780">
    <property type="component" value="Chromosome"/>
</dbReference>
<dbReference type="SUPFAM" id="SSF49401">
    <property type="entry name" value="Bacterial adhesins"/>
    <property type="match status" value="2"/>
</dbReference>
<dbReference type="AlphaFoldDB" id="A0A5Q0M9X7"/>
<feature type="chain" id="PRO_5024983802" evidence="2">
    <location>
        <begin position="23"/>
        <end position="330"/>
    </location>
</feature>
<evidence type="ECO:0000259" key="3">
    <source>
        <dbReference type="Pfam" id="PF00419"/>
    </source>
</evidence>
<dbReference type="Gene3D" id="2.60.40.3310">
    <property type="match status" value="1"/>
</dbReference>
<dbReference type="Gene3D" id="2.60.40.1090">
    <property type="entry name" value="Fimbrial-type adhesion domain"/>
    <property type="match status" value="1"/>
</dbReference>
<evidence type="ECO:0000256" key="1">
    <source>
        <dbReference type="ARBA" id="ARBA00022729"/>
    </source>
</evidence>
<dbReference type="InterPro" id="IPR008966">
    <property type="entry name" value="Adhesion_dom_sf"/>
</dbReference>
<evidence type="ECO:0000256" key="2">
    <source>
        <dbReference type="SAM" id="SignalP"/>
    </source>
</evidence>
<feature type="domain" description="MrkD-like receptor binding" evidence="4">
    <location>
        <begin position="41"/>
        <end position="153"/>
    </location>
</feature>
<dbReference type="GO" id="GO:0043709">
    <property type="term" value="P:cell adhesion involved in single-species biofilm formation"/>
    <property type="evidence" value="ECO:0007669"/>
    <property type="project" value="TreeGrafter"/>
</dbReference>
<protein>
    <submittedName>
        <fullName evidence="5">Fimbrial protein</fullName>
    </submittedName>
</protein>
<dbReference type="PANTHER" id="PTHR33420:SF3">
    <property type="entry name" value="FIMBRIAL SUBUNIT ELFA"/>
    <property type="match status" value="1"/>
</dbReference>